<reference evidence="1" key="1">
    <citation type="submission" date="2019-08" db="EMBL/GenBank/DDBJ databases">
        <authorList>
            <person name="Kucharzyk K."/>
            <person name="Murdoch R.W."/>
            <person name="Higgins S."/>
            <person name="Loffler F."/>
        </authorList>
    </citation>
    <scope>NUCLEOTIDE SEQUENCE</scope>
</reference>
<accession>A0A644YP40</accession>
<organism evidence="1">
    <name type="scientific">bioreactor metagenome</name>
    <dbReference type="NCBI Taxonomy" id="1076179"/>
    <lineage>
        <taxon>unclassified sequences</taxon>
        <taxon>metagenomes</taxon>
        <taxon>ecological metagenomes</taxon>
    </lineage>
</organism>
<evidence type="ECO:0000313" key="1">
    <source>
        <dbReference type="EMBL" id="MPM27864.1"/>
    </source>
</evidence>
<comment type="caution">
    <text evidence="1">The sequence shown here is derived from an EMBL/GenBank/DDBJ whole genome shotgun (WGS) entry which is preliminary data.</text>
</comment>
<gene>
    <name evidence="1" type="ORF">SDC9_74379</name>
</gene>
<sequence length="61" mass="6730">MIEEKAAGKRFLTDKTGLTQNIVEGRLNDCAIYCSSRLDIIQPVEQSLQVLYGCAAGLDIR</sequence>
<dbReference type="EMBL" id="VSSQ01005105">
    <property type="protein sequence ID" value="MPM27864.1"/>
    <property type="molecule type" value="Genomic_DNA"/>
</dbReference>
<proteinExistence type="predicted"/>
<protein>
    <submittedName>
        <fullName evidence="1">Uncharacterized protein</fullName>
    </submittedName>
</protein>
<name>A0A644YP40_9ZZZZ</name>
<dbReference type="AlphaFoldDB" id="A0A644YP40"/>